<accession>A0A6J5VYQ5</accession>
<organism evidence="1 2">
    <name type="scientific">Prunus armeniaca</name>
    <name type="common">Apricot</name>
    <name type="synonym">Armeniaca vulgaris</name>
    <dbReference type="NCBI Taxonomy" id="36596"/>
    <lineage>
        <taxon>Eukaryota</taxon>
        <taxon>Viridiplantae</taxon>
        <taxon>Streptophyta</taxon>
        <taxon>Embryophyta</taxon>
        <taxon>Tracheophyta</taxon>
        <taxon>Spermatophyta</taxon>
        <taxon>Magnoliopsida</taxon>
        <taxon>eudicotyledons</taxon>
        <taxon>Gunneridae</taxon>
        <taxon>Pentapetalae</taxon>
        <taxon>rosids</taxon>
        <taxon>fabids</taxon>
        <taxon>Rosales</taxon>
        <taxon>Rosaceae</taxon>
        <taxon>Amygdaloideae</taxon>
        <taxon>Amygdaleae</taxon>
        <taxon>Prunus</taxon>
    </lineage>
</organism>
<dbReference type="Proteomes" id="UP000507245">
    <property type="component" value="Unassembled WGS sequence"/>
</dbReference>
<evidence type="ECO:0000313" key="2">
    <source>
        <dbReference type="Proteomes" id="UP000507245"/>
    </source>
</evidence>
<evidence type="ECO:0000313" key="1">
    <source>
        <dbReference type="EMBL" id="CAB4292942.1"/>
    </source>
</evidence>
<gene>
    <name evidence="1" type="ORF">ORAREDHAP_LOCUS1597</name>
</gene>
<dbReference type="AlphaFoldDB" id="A0A6J5VYQ5"/>
<proteinExistence type="predicted"/>
<keyword evidence="2" id="KW-1185">Reference proteome</keyword>
<reference evidence="2" key="1">
    <citation type="journal article" date="2020" name="Genome Biol.">
        <title>Gamete binning: chromosome-level and haplotype-resolved genome assembly enabled by high-throughput single-cell sequencing of gamete genomes.</title>
        <authorList>
            <person name="Campoy J.A."/>
            <person name="Sun H."/>
            <person name="Goel M."/>
            <person name="Jiao W.-B."/>
            <person name="Folz-Donahue K."/>
            <person name="Wang N."/>
            <person name="Rubio M."/>
            <person name="Liu C."/>
            <person name="Kukat C."/>
            <person name="Ruiz D."/>
            <person name="Huettel B."/>
            <person name="Schneeberger K."/>
        </authorList>
    </citation>
    <scope>NUCLEOTIDE SEQUENCE [LARGE SCALE GENOMIC DNA]</scope>
    <source>
        <strain evidence="2">cv. Rojo Pasion</strain>
    </source>
</reference>
<sequence length="88" mass="9921">MPTPTQHWEPIGLFLKAVSSCFISASTWLKVRCSVADASFWFPGDIAEEIKVPWVAVNIPLNALLGCFSYLLNAPELATARLWFLCYW</sequence>
<name>A0A6J5VYQ5_PRUAR</name>
<protein>
    <submittedName>
        <fullName evidence="1">Uncharacterized protein</fullName>
    </submittedName>
</protein>
<dbReference type="EMBL" id="CAEKKB010000001">
    <property type="protein sequence ID" value="CAB4292942.1"/>
    <property type="molecule type" value="Genomic_DNA"/>
</dbReference>